<dbReference type="STRING" id="360412.LARV_02523"/>
<dbReference type="NCBIfam" id="NF006871">
    <property type="entry name" value="PRK09367.1"/>
    <property type="match status" value="1"/>
</dbReference>
<dbReference type="UniPathway" id="UPA00379">
    <property type="reaction ID" value="UER00549"/>
</dbReference>
<sequence>MIEIDGHHLSLEDVVLVARNGEKVAISAAGRQNIERARQWMETILKTDRPVYGINTGFGIFADRRIPSRDSARLSRNLIVSHAVGTGDPLPEEVVRAAMLVRANTLTKGHSGVRIEVVDTLLEMLNKGVTPIVPSQGSLGSSGDLGPLSHMALVFTTDSDDREEDSGWAMVQGERMTGKAAMRKAGIQRIILGPKEGLAVNNGATFSAAIGALAVWDAEYICDVAEAALSLSVEAMQGCPSAFDARLHAVRGQHGQIEVAEKVRELTAGSSLVGSTNRVQDAYSLRCAPQVQGASRDAIRFVRGVIEAEINAATDNPLLFEPDVALSGGNFHGEPVGMVMDFLAIALSEIAAISERRVFRMTDAKLNGGLPPMLVDTPEAAGLNSGLMMPQYTAASLVLENQTLAHPDSVHSLPTSGEQEDHNANAMTAARHARQVLENTNHVLAIELFTATRAVDLRLRANPGTHIGQGTQTVYNRVRNAVPYQPGDAWWGPEIEKVKRLVLDHTLV</sequence>
<dbReference type="InterPro" id="IPR005921">
    <property type="entry name" value="HutH"/>
</dbReference>
<evidence type="ECO:0000256" key="1">
    <source>
        <dbReference type="ARBA" id="ARBA00005113"/>
    </source>
</evidence>
<reference evidence="10" key="1">
    <citation type="submission" date="2015-07" db="EMBL/GenBank/DDBJ databases">
        <title>Draft Genome Sequences of Anaerolinea thermolimosa IMO-1, Bellilinea caldifistulae GOMI-1, Leptolinea tardivitalis YMTK-2, Levilinea saccharolytica KIBI-1,Longilinea arvoryzae KOME-1, Previously Described as Members of the Anaerolineaceae (Chloroflexi).</title>
        <authorList>
            <person name="Sekiguchi Y."/>
            <person name="Ohashi A."/>
            <person name="Matsuura N."/>
            <person name="Tourlousse M.D."/>
        </authorList>
    </citation>
    <scope>NUCLEOTIDE SEQUENCE [LARGE SCALE GENOMIC DNA]</scope>
    <source>
        <strain evidence="10">KOME-1</strain>
    </source>
</reference>
<dbReference type="InterPro" id="IPR001106">
    <property type="entry name" value="Aromatic_Lyase"/>
</dbReference>
<keyword evidence="3 8" id="KW-0369">Histidine metabolism</keyword>
<accession>A0A0S7BAP8</accession>
<dbReference type="GO" id="GO:0005737">
    <property type="term" value="C:cytoplasm"/>
    <property type="evidence" value="ECO:0007669"/>
    <property type="project" value="UniProtKB-SubCell"/>
</dbReference>
<dbReference type="OrthoDB" id="9806955at2"/>
<comment type="similarity">
    <text evidence="7">Belongs to the PAL/histidase family.</text>
</comment>
<evidence type="ECO:0000256" key="3">
    <source>
        <dbReference type="ARBA" id="ARBA00022808"/>
    </source>
</evidence>
<dbReference type="SUPFAM" id="SSF48557">
    <property type="entry name" value="L-aspartase-like"/>
    <property type="match status" value="1"/>
</dbReference>
<dbReference type="AlphaFoldDB" id="A0A0S7BAP8"/>
<dbReference type="CDD" id="cd00332">
    <property type="entry name" value="PAL-HAL"/>
    <property type="match status" value="1"/>
</dbReference>
<protein>
    <recommendedName>
        <fullName evidence="2 6">Histidine ammonia-lyase</fullName>
        <ecNumber evidence="2 6">4.3.1.3</ecNumber>
    </recommendedName>
</protein>
<evidence type="ECO:0000256" key="4">
    <source>
        <dbReference type="ARBA" id="ARBA00023239"/>
    </source>
</evidence>
<keyword evidence="4 7" id="KW-0456">Lyase</keyword>
<evidence type="ECO:0000256" key="6">
    <source>
        <dbReference type="NCBIfam" id="TIGR01225"/>
    </source>
</evidence>
<dbReference type="Gene3D" id="1.10.275.10">
    <property type="entry name" value="Fumarase/aspartase (N-terminal domain)"/>
    <property type="match status" value="1"/>
</dbReference>
<gene>
    <name evidence="10" type="ORF">LARV_02523</name>
</gene>
<name>A0A0S7BAP8_9CHLR</name>
<dbReference type="InterPro" id="IPR024083">
    <property type="entry name" value="Fumarase/histidase_N"/>
</dbReference>
<proteinExistence type="inferred from homology"/>
<evidence type="ECO:0000256" key="9">
    <source>
        <dbReference type="RuleBase" id="RU004480"/>
    </source>
</evidence>
<keyword evidence="11" id="KW-1185">Reference proteome</keyword>
<dbReference type="GO" id="GO:0019557">
    <property type="term" value="P:L-histidine catabolic process to glutamate and formate"/>
    <property type="evidence" value="ECO:0007669"/>
    <property type="project" value="UniProtKB-UniPathway"/>
</dbReference>
<organism evidence="10">
    <name type="scientific">Longilinea arvoryzae</name>
    <dbReference type="NCBI Taxonomy" id="360412"/>
    <lineage>
        <taxon>Bacteria</taxon>
        <taxon>Bacillati</taxon>
        <taxon>Chloroflexota</taxon>
        <taxon>Anaerolineae</taxon>
        <taxon>Anaerolineales</taxon>
        <taxon>Anaerolineaceae</taxon>
        <taxon>Longilinea</taxon>
    </lineage>
</organism>
<comment type="catalytic activity">
    <reaction evidence="5 8">
        <text>L-histidine = trans-urocanate + NH4(+)</text>
        <dbReference type="Rhea" id="RHEA:21232"/>
        <dbReference type="ChEBI" id="CHEBI:17771"/>
        <dbReference type="ChEBI" id="CHEBI:28938"/>
        <dbReference type="ChEBI" id="CHEBI:57595"/>
        <dbReference type="EC" id="4.3.1.3"/>
    </reaction>
</comment>
<dbReference type="PANTHER" id="PTHR10362">
    <property type="entry name" value="HISTIDINE AMMONIA-LYASE"/>
    <property type="match status" value="1"/>
</dbReference>
<dbReference type="Pfam" id="PF00221">
    <property type="entry name" value="Lyase_aromatic"/>
    <property type="match status" value="1"/>
</dbReference>
<evidence type="ECO:0000256" key="5">
    <source>
        <dbReference type="ARBA" id="ARBA00049269"/>
    </source>
</evidence>
<dbReference type="GO" id="GO:0004397">
    <property type="term" value="F:histidine ammonia-lyase activity"/>
    <property type="evidence" value="ECO:0007669"/>
    <property type="project" value="UniProtKB-UniRule"/>
</dbReference>
<dbReference type="GO" id="GO:0019556">
    <property type="term" value="P:L-histidine catabolic process to glutamate and formamide"/>
    <property type="evidence" value="ECO:0007669"/>
    <property type="project" value="UniProtKB-UniPathway"/>
</dbReference>
<dbReference type="PROSITE" id="PS00488">
    <property type="entry name" value="PAL_HISTIDASE"/>
    <property type="match status" value="1"/>
</dbReference>
<evidence type="ECO:0000256" key="7">
    <source>
        <dbReference type="RuleBase" id="RU003954"/>
    </source>
</evidence>
<dbReference type="Proteomes" id="UP000055060">
    <property type="component" value="Unassembled WGS sequence"/>
</dbReference>
<dbReference type="Gene3D" id="1.20.200.10">
    <property type="entry name" value="Fumarase/aspartase (Central domain)"/>
    <property type="match status" value="1"/>
</dbReference>
<evidence type="ECO:0000256" key="2">
    <source>
        <dbReference type="ARBA" id="ARBA00012994"/>
    </source>
</evidence>
<dbReference type="EC" id="4.3.1.3" evidence="2 6"/>
<dbReference type="NCBIfam" id="TIGR01225">
    <property type="entry name" value="hutH"/>
    <property type="match status" value="1"/>
</dbReference>
<dbReference type="RefSeq" id="WP_075073982.1">
    <property type="nucleotide sequence ID" value="NZ_DF967972.1"/>
</dbReference>
<evidence type="ECO:0000256" key="8">
    <source>
        <dbReference type="RuleBase" id="RU004479"/>
    </source>
</evidence>
<dbReference type="InterPro" id="IPR022313">
    <property type="entry name" value="Phe/His_NH3-lyase_AS"/>
</dbReference>
<evidence type="ECO:0000313" key="11">
    <source>
        <dbReference type="Proteomes" id="UP000055060"/>
    </source>
</evidence>
<evidence type="ECO:0000313" key="10">
    <source>
        <dbReference type="EMBL" id="GAP14748.1"/>
    </source>
</evidence>
<dbReference type="InterPro" id="IPR008948">
    <property type="entry name" value="L-Aspartase-like"/>
</dbReference>
<comment type="subcellular location">
    <subcellularLocation>
        <location evidence="9">Cytoplasm</location>
    </subcellularLocation>
</comment>
<dbReference type="EMBL" id="DF967972">
    <property type="protein sequence ID" value="GAP14748.1"/>
    <property type="molecule type" value="Genomic_DNA"/>
</dbReference>
<comment type="pathway">
    <text evidence="1 8">Amino-acid degradation; L-histidine degradation into L-glutamate; N-formimidoyl-L-glutamate from L-histidine: step 1/3.</text>
</comment>
<dbReference type="FunFam" id="1.10.275.10:FF:000005">
    <property type="entry name" value="Histidine ammonia-lyase"/>
    <property type="match status" value="1"/>
</dbReference>